<accession>A0A176Z062</accession>
<protein>
    <recommendedName>
        <fullName evidence="10">Periplasmic mercury ion-binding protein</fullName>
    </recommendedName>
</protein>
<reference evidence="13 14" key="1">
    <citation type="submission" date="2016-03" db="EMBL/GenBank/DDBJ databases">
        <title>Draft Genome Sequence of the Strain BR 10245 (Bradyrhizobium sp.) isolated from nodules of Centrolobium paraense.</title>
        <authorList>
            <person name="Simoes-Araujo J.L.Sr."/>
            <person name="Barauna A.C."/>
            <person name="Silva K."/>
            <person name="Zilli J.E."/>
        </authorList>
    </citation>
    <scope>NUCLEOTIDE SEQUENCE [LARGE SCALE GENOMIC DNA]</scope>
    <source>
        <strain evidence="13 14">BR 10245</strain>
    </source>
</reference>
<evidence type="ECO:0000256" key="11">
    <source>
        <dbReference type="SAM" id="SignalP"/>
    </source>
</evidence>
<comment type="function">
    <text evidence="9 10">Involved in mercury resistance. Acts as a mercury scavenger that specifically binds to a mercuric ion in the periplasm and probably passes it to the cytoplasmic mercuric reductase MerA via the mercuric transport protein MerT.</text>
</comment>
<comment type="subunit">
    <text evidence="3">Monomer.</text>
</comment>
<keyword evidence="7 10" id="KW-0574">Periplasm</keyword>
<dbReference type="Proteomes" id="UP000076959">
    <property type="component" value="Unassembled WGS sequence"/>
</dbReference>
<evidence type="ECO:0000259" key="12">
    <source>
        <dbReference type="PROSITE" id="PS50846"/>
    </source>
</evidence>
<dbReference type="InterPro" id="IPR036163">
    <property type="entry name" value="HMA_dom_sf"/>
</dbReference>
<organism evidence="13 14">
    <name type="scientific">Bradyrhizobium centrolobii</name>
    <dbReference type="NCBI Taxonomy" id="1505087"/>
    <lineage>
        <taxon>Bacteria</taxon>
        <taxon>Pseudomonadati</taxon>
        <taxon>Pseudomonadota</taxon>
        <taxon>Alphaproteobacteria</taxon>
        <taxon>Hyphomicrobiales</taxon>
        <taxon>Nitrobacteraceae</taxon>
        <taxon>Bradyrhizobium</taxon>
    </lineage>
</organism>
<evidence type="ECO:0000256" key="10">
    <source>
        <dbReference type="RuleBase" id="RU361212"/>
    </source>
</evidence>
<proteinExistence type="inferred from homology"/>
<dbReference type="GO" id="GO:0042597">
    <property type="term" value="C:periplasmic space"/>
    <property type="evidence" value="ECO:0007669"/>
    <property type="project" value="UniProtKB-SubCell"/>
</dbReference>
<dbReference type="Pfam" id="PF00403">
    <property type="entry name" value="HMA"/>
    <property type="match status" value="1"/>
</dbReference>
<dbReference type="EMBL" id="LUUB01000040">
    <property type="protein sequence ID" value="OAF12418.1"/>
    <property type="molecule type" value="Genomic_DNA"/>
</dbReference>
<evidence type="ECO:0000313" key="13">
    <source>
        <dbReference type="EMBL" id="OAF12418.1"/>
    </source>
</evidence>
<dbReference type="OrthoDB" id="7205933at2"/>
<dbReference type="STRING" id="1505087.AYJ54_06210"/>
<evidence type="ECO:0000256" key="5">
    <source>
        <dbReference type="ARBA" id="ARBA00022723"/>
    </source>
</evidence>
<evidence type="ECO:0000256" key="1">
    <source>
        <dbReference type="ARBA" id="ARBA00004418"/>
    </source>
</evidence>
<dbReference type="NCBIfam" id="TIGR02052">
    <property type="entry name" value="MerP"/>
    <property type="match status" value="1"/>
</dbReference>
<evidence type="ECO:0000256" key="9">
    <source>
        <dbReference type="ARBA" id="ARBA00045344"/>
    </source>
</evidence>
<keyword evidence="14" id="KW-1185">Reference proteome</keyword>
<comment type="subcellular location">
    <subcellularLocation>
        <location evidence="1 10">Periplasm</location>
    </subcellularLocation>
</comment>
<dbReference type="AlphaFoldDB" id="A0A176Z062"/>
<name>A0A176Z062_9BRAD</name>
<dbReference type="GO" id="GO:0045340">
    <property type="term" value="F:mercury ion binding"/>
    <property type="evidence" value="ECO:0007669"/>
    <property type="project" value="UniProtKB-UniRule"/>
</dbReference>
<dbReference type="CDD" id="cd00371">
    <property type="entry name" value="HMA"/>
    <property type="match status" value="1"/>
</dbReference>
<evidence type="ECO:0000256" key="2">
    <source>
        <dbReference type="ARBA" id="ARBA00005938"/>
    </source>
</evidence>
<dbReference type="RefSeq" id="WP_063698896.1">
    <property type="nucleotide sequence ID" value="NZ_LUUB01000040.1"/>
</dbReference>
<comment type="similarity">
    <text evidence="2">Belongs to the MerP family.</text>
</comment>
<dbReference type="PROSITE" id="PS01047">
    <property type="entry name" value="HMA_1"/>
    <property type="match status" value="1"/>
</dbReference>
<evidence type="ECO:0000256" key="4">
    <source>
        <dbReference type="ARBA" id="ARBA00022466"/>
    </source>
</evidence>
<dbReference type="PROSITE" id="PS50846">
    <property type="entry name" value="HMA_2"/>
    <property type="match status" value="1"/>
</dbReference>
<dbReference type="InterPro" id="IPR017969">
    <property type="entry name" value="Heavy-metal-associated_CS"/>
</dbReference>
<evidence type="ECO:0000256" key="6">
    <source>
        <dbReference type="ARBA" id="ARBA00022729"/>
    </source>
</evidence>
<feature type="signal peptide" evidence="11">
    <location>
        <begin position="1"/>
        <end position="22"/>
    </location>
</feature>
<dbReference type="Gene3D" id="3.30.70.100">
    <property type="match status" value="1"/>
</dbReference>
<comment type="caution">
    <text evidence="13">The sequence shown here is derived from an EMBL/GenBank/DDBJ whole genome shotgun (WGS) entry which is preliminary data.</text>
</comment>
<dbReference type="InterPro" id="IPR006121">
    <property type="entry name" value="HMA_dom"/>
</dbReference>
<keyword evidence="5 10" id="KW-0479">Metal-binding</keyword>
<dbReference type="SUPFAM" id="SSF55008">
    <property type="entry name" value="HMA, heavy metal-associated domain"/>
    <property type="match status" value="1"/>
</dbReference>
<keyword evidence="8 10" id="KW-0476">Mercury</keyword>
<gene>
    <name evidence="10" type="primary">merP</name>
    <name evidence="13" type="ORF">AYJ54_06210</name>
</gene>
<feature type="chain" id="PRO_5008055244" description="Periplasmic mercury ion-binding protein" evidence="11">
    <location>
        <begin position="23"/>
        <end position="94"/>
    </location>
</feature>
<evidence type="ECO:0000313" key="14">
    <source>
        <dbReference type="Proteomes" id="UP000076959"/>
    </source>
</evidence>
<keyword evidence="6 11" id="KW-0732">Signal</keyword>
<dbReference type="InterPro" id="IPR001802">
    <property type="entry name" value="MerP/CopZ"/>
</dbReference>
<evidence type="ECO:0000256" key="7">
    <source>
        <dbReference type="ARBA" id="ARBA00022764"/>
    </source>
</evidence>
<feature type="domain" description="HMA" evidence="12">
    <location>
        <begin position="25"/>
        <end position="91"/>
    </location>
</feature>
<evidence type="ECO:0000256" key="8">
    <source>
        <dbReference type="ARBA" id="ARBA00022914"/>
    </source>
</evidence>
<evidence type="ECO:0000256" key="3">
    <source>
        <dbReference type="ARBA" id="ARBA00011245"/>
    </source>
</evidence>
<dbReference type="PRINTS" id="PR00946">
    <property type="entry name" value="HGSCAVENGER"/>
</dbReference>
<keyword evidence="4 10" id="KW-0475">Mercuric resistance</keyword>
<sequence>MKKLLMPTAFTLCLFASSAALAADKTITLAVKNMYCAACPHTVKASLEAVPGVSKVAVSYKDKTATVTFDDAKTGVNALTAATTNAGYPSAPKG</sequence>
<dbReference type="InterPro" id="IPR011795">
    <property type="entry name" value="MerP"/>
</dbReference>
<dbReference type="GO" id="GO:0015097">
    <property type="term" value="F:mercury ion transmembrane transporter activity"/>
    <property type="evidence" value="ECO:0007669"/>
    <property type="project" value="UniProtKB-UniRule"/>
</dbReference>